<feature type="transmembrane region" description="Helical" evidence="8">
    <location>
        <begin position="132"/>
        <end position="151"/>
    </location>
</feature>
<dbReference type="AlphaFoldDB" id="E1YM25"/>
<dbReference type="NCBIfam" id="NF037955">
    <property type="entry name" value="mfs"/>
    <property type="match status" value="1"/>
</dbReference>
<organism evidence="10">
    <name type="scientific">uncultured Desulfobacterium sp</name>
    <dbReference type="NCBI Taxonomy" id="201089"/>
    <lineage>
        <taxon>Bacteria</taxon>
        <taxon>Pseudomonadati</taxon>
        <taxon>Thermodesulfobacteriota</taxon>
        <taxon>Desulfobacteria</taxon>
        <taxon>Desulfobacterales</taxon>
        <taxon>Desulfobacteriaceae</taxon>
        <taxon>Desulfobacterium</taxon>
        <taxon>environmental samples</taxon>
    </lineage>
</organism>
<evidence type="ECO:0000256" key="2">
    <source>
        <dbReference type="ARBA" id="ARBA00022448"/>
    </source>
</evidence>
<dbReference type="EMBL" id="FR695877">
    <property type="protein sequence ID" value="CBX31158.1"/>
    <property type="molecule type" value="Genomic_DNA"/>
</dbReference>
<sequence length="394" mass="44296">MTESSFKGRYILASQYFLYFGVMGAFLPYFNLYCYKIGFTGFQIGALSATRSVVMIISPLIMGTLADRFQTRKTIYLTCLFISVAIWCFYFFTSDFWAMLIITVCYTVFYSPIISFLETFTIEMLGKKKKSYGSIRVWGTIAFIVTVFILGKILDIYPIRIILLFILIGSALQAALATKISDVKTANNKPFYNEAIRLLKKREVIIFLASAFLMLVSHGMYYGFFSIHLERLGYDRTFTGVAWGLASLAEILVMINSKRIFRYFSINTVIIFAFAVAILRWLILSLTISPVIILLSQTLHAFTYAAFHISSILYIDSMTSDETKTLGQAVNNAVTYGLGLMVGFFLSGWLYEKAGSSALFGLSSLIALMGGIIFILFKLFDTKKGGNNFISNTG</sequence>
<gene>
    <name evidence="10" type="ORF">N47_E46700</name>
</gene>
<evidence type="ECO:0000256" key="6">
    <source>
        <dbReference type="ARBA" id="ARBA00022989"/>
    </source>
</evidence>
<keyword evidence="6 8" id="KW-1133">Transmembrane helix</keyword>
<protein>
    <recommendedName>
        <fullName evidence="9">Major facilitator superfamily associated domain-containing protein</fullName>
    </recommendedName>
</protein>
<reference evidence="10" key="1">
    <citation type="journal article" date="2011" name="Environ. Microbiol.">
        <title>Genomic insights into the metabolic potential of the polycyclic aromatic hydrocarbon degrading sulfate-reducing Deltaproteobacterium N47.</title>
        <authorList>
            <person name="Bergmann F."/>
            <person name="Selesi D."/>
            <person name="Weinmaier T."/>
            <person name="Tischler P."/>
            <person name="Rattei T."/>
            <person name="Meckenstock R.U."/>
        </authorList>
    </citation>
    <scope>NUCLEOTIDE SEQUENCE</scope>
</reference>
<dbReference type="InterPro" id="IPR026032">
    <property type="entry name" value="HcaT-like"/>
</dbReference>
<dbReference type="PANTHER" id="PTHR23522:SF10">
    <property type="entry name" value="3-PHENYLPROPIONIC ACID TRANSPORTER-RELATED"/>
    <property type="match status" value="1"/>
</dbReference>
<feature type="transmembrane region" description="Helical" evidence="8">
    <location>
        <begin position="12"/>
        <end position="30"/>
    </location>
</feature>
<feature type="transmembrane region" description="Helical" evidence="8">
    <location>
        <begin position="204"/>
        <end position="225"/>
    </location>
</feature>
<keyword evidence="5 8" id="KW-0812">Transmembrane</keyword>
<evidence type="ECO:0000313" key="10">
    <source>
        <dbReference type="EMBL" id="CBX31158.1"/>
    </source>
</evidence>
<dbReference type="InterPro" id="IPR036259">
    <property type="entry name" value="MFS_trans_sf"/>
</dbReference>
<feature type="transmembrane region" description="Helical" evidence="8">
    <location>
        <begin position="237"/>
        <end position="257"/>
    </location>
</feature>
<evidence type="ECO:0000256" key="3">
    <source>
        <dbReference type="ARBA" id="ARBA00022475"/>
    </source>
</evidence>
<feature type="transmembrane region" description="Helical" evidence="8">
    <location>
        <begin position="329"/>
        <end position="351"/>
    </location>
</feature>
<keyword evidence="4" id="KW-0997">Cell inner membrane</keyword>
<evidence type="ECO:0000256" key="4">
    <source>
        <dbReference type="ARBA" id="ARBA00022519"/>
    </source>
</evidence>
<feature type="transmembrane region" description="Helical" evidence="8">
    <location>
        <begin position="299"/>
        <end position="317"/>
    </location>
</feature>
<feature type="transmembrane region" description="Helical" evidence="8">
    <location>
        <begin position="357"/>
        <end position="377"/>
    </location>
</feature>
<keyword evidence="7 8" id="KW-0472">Membrane</keyword>
<keyword evidence="3" id="KW-1003">Cell membrane</keyword>
<feature type="transmembrane region" description="Helical" evidence="8">
    <location>
        <begin position="157"/>
        <end position="177"/>
    </location>
</feature>
<feature type="transmembrane region" description="Helical" evidence="8">
    <location>
        <begin position="269"/>
        <end position="293"/>
    </location>
</feature>
<evidence type="ECO:0000256" key="8">
    <source>
        <dbReference type="SAM" id="Phobius"/>
    </source>
</evidence>
<evidence type="ECO:0000256" key="5">
    <source>
        <dbReference type="ARBA" id="ARBA00022692"/>
    </source>
</evidence>
<dbReference type="PANTHER" id="PTHR23522">
    <property type="entry name" value="BLL5896 PROTEIN"/>
    <property type="match status" value="1"/>
</dbReference>
<evidence type="ECO:0000256" key="7">
    <source>
        <dbReference type="ARBA" id="ARBA00023136"/>
    </source>
</evidence>
<feature type="transmembrane region" description="Helical" evidence="8">
    <location>
        <begin position="98"/>
        <end position="120"/>
    </location>
</feature>
<evidence type="ECO:0000256" key="1">
    <source>
        <dbReference type="ARBA" id="ARBA00004429"/>
    </source>
</evidence>
<proteinExistence type="predicted"/>
<feature type="transmembrane region" description="Helical" evidence="8">
    <location>
        <begin position="42"/>
        <end position="62"/>
    </location>
</feature>
<name>E1YM25_9BACT</name>
<dbReference type="GO" id="GO:0005886">
    <property type="term" value="C:plasma membrane"/>
    <property type="evidence" value="ECO:0007669"/>
    <property type="project" value="UniProtKB-SubCell"/>
</dbReference>
<feature type="transmembrane region" description="Helical" evidence="8">
    <location>
        <begin position="74"/>
        <end position="92"/>
    </location>
</feature>
<dbReference type="InterPro" id="IPR024989">
    <property type="entry name" value="MFS_assoc_dom"/>
</dbReference>
<dbReference type="Pfam" id="PF12832">
    <property type="entry name" value="MFS_1_like"/>
    <property type="match status" value="1"/>
</dbReference>
<comment type="subcellular location">
    <subcellularLocation>
        <location evidence="1">Cell inner membrane</location>
        <topology evidence="1">Multi-pass membrane protein</topology>
    </subcellularLocation>
</comment>
<dbReference type="PIRSF" id="PIRSF004925">
    <property type="entry name" value="HcaT"/>
    <property type="match status" value="1"/>
</dbReference>
<accession>E1YM25</accession>
<feature type="domain" description="Major facilitator superfamily associated" evidence="9">
    <location>
        <begin position="12"/>
        <end position="360"/>
    </location>
</feature>
<dbReference type="SUPFAM" id="SSF103473">
    <property type="entry name" value="MFS general substrate transporter"/>
    <property type="match status" value="1"/>
</dbReference>
<dbReference type="Gene3D" id="1.20.1250.20">
    <property type="entry name" value="MFS general substrate transporter like domains"/>
    <property type="match status" value="2"/>
</dbReference>
<evidence type="ECO:0000259" key="9">
    <source>
        <dbReference type="Pfam" id="PF12832"/>
    </source>
</evidence>
<keyword evidence="2" id="KW-0813">Transport</keyword>